<evidence type="ECO:0008006" key="3">
    <source>
        <dbReference type="Google" id="ProtNLM"/>
    </source>
</evidence>
<protein>
    <recommendedName>
        <fullName evidence="3">Polyketide cyclase / dehydrase and lipid transport</fullName>
    </recommendedName>
</protein>
<gene>
    <name evidence="1" type="ORF">GCM10009849_29850</name>
</gene>
<reference evidence="2" key="1">
    <citation type="journal article" date="2019" name="Int. J. Syst. Evol. Microbiol.">
        <title>The Global Catalogue of Microorganisms (GCM) 10K type strain sequencing project: providing services to taxonomists for standard genome sequencing and annotation.</title>
        <authorList>
            <consortium name="The Broad Institute Genomics Platform"/>
            <consortium name="The Broad Institute Genome Sequencing Center for Infectious Disease"/>
            <person name="Wu L."/>
            <person name="Ma J."/>
        </authorList>
    </citation>
    <scope>NUCLEOTIDE SEQUENCE [LARGE SCALE GENOMIC DNA]</scope>
    <source>
        <strain evidence="2">JCM 16034</strain>
    </source>
</reference>
<evidence type="ECO:0000313" key="1">
    <source>
        <dbReference type="EMBL" id="GAA2202235.1"/>
    </source>
</evidence>
<organism evidence="1 2">
    <name type="scientific">Sinomonas flava</name>
    <dbReference type="NCBI Taxonomy" id="496857"/>
    <lineage>
        <taxon>Bacteria</taxon>
        <taxon>Bacillati</taxon>
        <taxon>Actinomycetota</taxon>
        <taxon>Actinomycetes</taxon>
        <taxon>Micrococcales</taxon>
        <taxon>Micrococcaceae</taxon>
        <taxon>Sinomonas</taxon>
    </lineage>
</organism>
<dbReference type="SUPFAM" id="SSF55961">
    <property type="entry name" value="Bet v1-like"/>
    <property type="match status" value="1"/>
</dbReference>
<evidence type="ECO:0000313" key="2">
    <source>
        <dbReference type="Proteomes" id="UP001500432"/>
    </source>
</evidence>
<proteinExistence type="predicted"/>
<name>A0ABP5NVP4_9MICC</name>
<dbReference type="EMBL" id="BAAAQW010000009">
    <property type="protein sequence ID" value="GAA2202235.1"/>
    <property type="molecule type" value="Genomic_DNA"/>
</dbReference>
<sequence>MRAVLPTPDAGDMNGMAVEFDLETTASPQQVRAALLDFSERRPQLWPGIEPSLYEVYSVGETSAEVREGSRGPGGNVWARERYEWSQGGVRWTVQASNFSAPGSYVAAEIRPRAAGGSIVHVTWDRTGTTVRGKLVCRMIRWSRGKPVAASFRRGLAVLEHR</sequence>
<accession>A0ABP5NVP4</accession>
<comment type="caution">
    <text evidence="1">The sequence shown here is derived from an EMBL/GenBank/DDBJ whole genome shotgun (WGS) entry which is preliminary data.</text>
</comment>
<keyword evidence="2" id="KW-1185">Reference proteome</keyword>
<dbReference type="Proteomes" id="UP001500432">
    <property type="component" value="Unassembled WGS sequence"/>
</dbReference>